<evidence type="ECO:0000313" key="3">
    <source>
        <dbReference type="Proteomes" id="UP000198838"/>
    </source>
</evidence>
<name>A0A1I1AFK4_9FIRM</name>
<sequence length="136" mass="15809">MNINYVTITAAVIFAFVMPIGVVIWWKKKTGAKIWTCLFLHPLPLQSIGYNFLVCSYLVLLHFTNFKNQICRRSYRKQIVFHCLTNGIRISLKKGRCADTGNGMLGIIHIFFHKKKGMLRKRKIQHTVFTYLKACN</sequence>
<dbReference type="AlphaFoldDB" id="A0A1I1AFK4"/>
<reference evidence="2 3" key="1">
    <citation type="submission" date="2016-10" db="EMBL/GenBank/DDBJ databases">
        <authorList>
            <person name="de Groot N.N."/>
        </authorList>
    </citation>
    <scope>NUCLEOTIDE SEQUENCE [LARGE SCALE GENOMIC DNA]</scope>
    <source>
        <strain evidence="2 3">DSM 5522</strain>
    </source>
</reference>
<keyword evidence="1" id="KW-0472">Membrane</keyword>
<evidence type="ECO:0000256" key="1">
    <source>
        <dbReference type="SAM" id="Phobius"/>
    </source>
</evidence>
<proteinExistence type="predicted"/>
<evidence type="ECO:0000313" key="2">
    <source>
        <dbReference type="EMBL" id="SFB36774.1"/>
    </source>
</evidence>
<organism evidence="2 3">
    <name type="scientific">Acetitomaculum ruminis DSM 5522</name>
    <dbReference type="NCBI Taxonomy" id="1120918"/>
    <lineage>
        <taxon>Bacteria</taxon>
        <taxon>Bacillati</taxon>
        <taxon>Bacillota</taxon>
        <taxon>Clostridia</taxon>
        <taxon>Lachnospirales</taxon>
        <taxon>Lachnospiraceae</taxon>
        <taxon>Acetitomaculum</taxon>
    </lineage>
</organism>
<dbReference type="Proteomes" id="UP000198838">
    <property type="component" value="Unassembled WGS sequence"/>
</dbReference>
<gene>
    <name evidence="2" type="ORF">SAMN05216249_12629</name>
</gene>
<dbReference type="EMBL" id="FOJY01000026">
    <property type="protein sequence ID" value="SFB36774.1"/>
    <property type="molecule type" value="Genomic_DNA"/>
</dbReference>
<dbReference type="STRING" id="1120918.SAMN05216249_12629"/>
<feature type="transmembrane region" description="Helical" evidence="1">
    <location>
        <begin position="6"/>
        <end position="26"/>
    </location>
</feature>
<accession>A0A1I1AFK4</accession>
<keyword evidence="1" id="KW-0812">Transmembrane</keyword>
<keyword evidence="3" id="KW-1185">Reference proteome</keyword>
<protein>
    <submittedName>
        <fullName evidence="2">Uncharacterized protein</fullName>
    </submittedName>
</protein>
<feature type="transmembrane region" description="Helical" evidence="1">
    <location>
        <begin position="38"/>
        <end position="63"/>
    </location>
</feature>
<keyword evidence="1" id="KW-1133">Transmembrane helix</keyword>